<dbReference type="PRINTS" id="PR00385">
    <property type="entry name" value="P450"/>
</dbReference>
<keyword evidence="5 7" id="KW-0408">Iron</keyword>
<dbReference type="Proteomes" id="UP000297245">
    <property type="component" value="Unassembled WGS sequence"/>
</dbReference>
<feature type="transmembrane region" description="Helical" evidence="9">
    <location>
        <begin position="6"/>
        <end position="24"/>
    </location>
</feature>
<evidence type="ECO:0000256" key="3">
    <source>
        <dbReference type="ARBA" id="ARBA00022723"/>
    </source>
</evidence>
<evidence type="ECO:0000256" key="4">
    <source>
        <dbReference type="ARBA" id="ARBA00023002"/>
    </source>
</evidence>
<keyword evidence="9" id="KW-0472">Membrane</keyword>
<dbReference type="CDD" id="cd11070">
    <property type="entry name" value="CYP56-like"/>
    <property type="match status" value="1"/>
</dbReference>
<dbReference type="InterPro" id="IPR036396">
    <property type="entry name" value="Cyt_P450_sf"/>
</dbReference>
<dbReference type="GO" id="GO:0020037">
    <property type="term" value="F:heme binding"/>
    <property type="evidence" value="ECO:0007669"/>
    <property type="project" value="InterPro"/>
</dbReference>
<dbReference type="GO" id="GO:0005506">
    <property type="term" value="F:iron ion binding"/>
    <property type="evidence" value="ECO:0007669"/>
    <property type="project" value="InterPro"/>
</dbReference>
<accession>A0A4S8MKU5</accession>
<reference evidence="10 11" key="1">
    <citation type="journal article" date="2019" name="Nat. Ecol. Evol.">
        <title>Megaphylogeny resolves global patterns of mushroom evolution.</title>
        <authorList>
            <person name="Varga T."/>
            <person name="Krizsan K."/>
            <person name="Foldi C."/>
            <person name="Dima B."/>
            <person name="Sanchez-Garcia M."/>
            <person name="Sanchez-Ramirez S."/>
            <person name="Szollosi G.J."/>
            <person name="Szarkandi J.G."/>
            <person name="Papp V."/>
            <person name="Albert L."/>
            <person name="Andreopoulos W."/>
            <person name="Angelini C."/>
            <person name="Antonin V."/>
            <person name="Barry K.W."/>
            <person name="Bougher N.L."/>
            <person name="Buchanan P."/>
            <person name="Buyck B."/>
            <person name="Bense V."/>
            <person name="Catcheside P."/>
            <person name="Chovatia M."/>
            <person name="Cooper J."/>
            <person name="Damon W."/>
            <person name="Desjardin D."/>
            <person name="Finy P."/>
            <person name="Geml J."/>
            <person name="Haridas S."/>
            <person name="Hughes K."/>
            <person name="Justo A."/>
            <person name="Karasinski D."/>
            <person name="Kautmanova I."/>
            <person name="Kiss B."/>
            <person name="Kocsube S."/>
            <person name="Kotiranta H."/>
            <person name="LaButti K.M."/>
            <person name="Lechner B.E."/>
            <person name="Liimatainen K."/>
            <person name="Lipzen A."/>
            <person name="Lukacs Z."/>
            <person name="Mihaltcheva S."/>
            <person name="Morgado L.N."/>
            <person name="Niskanen T."/>
            <person name="Noordeloos M.E."/>
            <person name="Ohm R.A."/>
            <person name="Ortiz-Santana B."/>
            <person name="Ovrebo C."/>
            <person name="Racz N."/>
            <person name="Riley R."/>
            <person name="Savchenko A."/>
            <person name="Shiryaev A."/>
            <person name="Soop K."/>
            <person name="Spirin V."/>
            <person name="Szebenyi C."/>
            <person name="Tomsovsky M."/>
            <person name="Tulloss R.E."/>
            <person name="Uehling J."/>
            <person name="Grigoriev I.V."/>
            <person name="Vagvolgyi C."/>
            <person name="Papp T."/>
            <person name="Martin F.M."/>
            <person name="Miettinen O."/>
            <person name="Hibbett D.S."/>
            <person name="Nagy L.G."/>
        </authorList>
    </citation>
    <scope>NUCLEOTIDE SEQUENCE [LARGE SCALE GENOMIC DNA]</scope>
    <source>
        <strain evidence="10 11">CBS 962.96</strain>
    </source>
</reference>
<evidence type="ECO:0000256" key="1">
    <source>
        <dbReference type="ARBA" id="ARBA00010617"/>
    </source>
</evidence>
<keyword evidence="2 7" id="KW-0349">Heme</keyword>
<dbReference type="InterPro" id="IPR001128">
    <property type="entry name" value="Cyt_P450"/>
</dbReference>
<protein>
    <submittedName>
        <fullName evidence="10">Cytochrome P450</fullName>
    </submittedName>
</protein>
<dbReference type="PRINTS" id="PR00463">
    <property type="entry name" value="EP450I"/>
</dbReference>
<organism evidence="10 11">
    <name type="scientific">Dendrothele bispora (strain CBS 962.96)</name>
    <dbReference type="NCBI Taxonomy" id="1314807"/>
    <lineage>
        <taxon>Eukaryota</taxon>
        <taxon>Fungi</taxon>
        <taxon>Dikarya</taxon>
        <taxon>Basidiomycota</taxon>
        <taxon>Agaricomycotina</taxon>
        <taxon>Agaricomycetes</taxon>
        <taxon>Agaricomycetidae</taxon>
        <taxon>Agaricales</taxon>
        <taxon>Agaricales incertae sedis</taxon>
        <taxon>Dendrothele</taxon>
    </lineage>
</organism>
<comment type="cofactor">
    <cofactor evidence="7">
        <name>heme</name>
        <dbReference type="ChEBI" id="CHEBI:30413"/>
    </cofactor>
</comment>
<keyword evidence="11" id="KW-1185">Reference proteome</keyword>
<gene>
    <name evidence="10" type="ORF">K435DRAFT_775141</name>
</gene>
<evidence type="ECO:0000256" key="7">
    <source>
        <dbReference type="PIRSR" id="PIRSR602401-1"/>
    </source>
</evidence>
<keyword evidence="3 7" id="KW-0479">Metal-binding</keyword>
<proteinExistence type="inferred from homology"/>
<dbReference type="OrthoDB" id="1470350at2759"/>
<evidence type="ECO:0000313" key="10">
    <source>
        <dbReference type="EMBL" id="THV03109.1"/>
    </source>
</evidence>
<evidence type="ECO:0000256" key="6">
    <source>
        <dbReference type="ARBA" id="ARBA00023033"/>
    </source>
</evidence>
<keyword evidence="4 8" id="KW-0560">Oxidoreductase</keyword>
<keyword evidence="9" id="KW-0812">Transmembrane</keyword>
<keyword evidence="9" id="KW-1133">Transmembrane helix</keyword>
<dbReference type="PROSITE" id="PS00086">
    <property type="entry name" value="CYTOCHROME_P450"/>
    <property type="match status" value="1"/>
</dbReference>
<dbReference type="Pfam" id="PF00067">
    <property type="entry name" value="p450"/>
    <property type="match status" value="1"/>
</dbReference>
<comment type="similarity">
    <text evidence="1 8">Belongs to the cytochrome P450 family.</text>
</comment>
<dbReference type="AlphaFoldDB" id="A0A4S8MKU5"/>
<evidence type="ECO:0000256" key="8">
    <source>
        <dbReference type="RuleBase" id="RU000461"/>
    </source>
</evidence>
<dbReference type="InterPro" id="IPR002401">
    <property type="entry name" value="Cyt_P450_E_grp-I"/>
</dbReference>
<sequence>MAINASPWVVFGGFVLLYLAQRLVDFWRNVRLMKNHPGFRTLFSQRTFFGNLLPPMTGVTPGRNMAFLRKHKIFQYYGSDVIVNVSAFPSEPFVNIADPAIIKEVTSSRARFPKPVEQYTVLSFFGRNIVASEGEEWKKYRKISAPAFSDRNNKLVWDESLRIMEDLFTNVWGDQDTMVVDHCVDITLPIALFVIGVAGFGRKISWQSDLIIPPNHSMTFKDALHEVTVGVFTKLVFPRWMMGWTERLRKVQRAFDELDQYMLEMIHARRTSEKKEERYDLFSSLLDANDDDGDEEFEFDDGEGGKERGKKLKLTERELIGNIFIFLVAGHETTAHTLCYTFALLALYPDEQEKLYQQIESLMKKDRLPTYEEMPLFTRSMGVFYETLRMFPPVNVIPKTSAEDTVFHTVNHSGERVSVPIPKGTSIVINTPGLHNNPRYWKDPEEFRPERFLEDWPRDAFAPFSVGARACIGRKFFETEGITILTMLVSKYKIEVKEEPQYVNETFEERKARIFQTSPGLTLTPIRVPLIFKRRV</sequence>
<dbReference type="InterPro" id="IPR017972">
    <property type="entry name" value="Cyt_P450_CS"/>
</dbReference>
<evidence type="ECO:0000256" key="2">
    <source>
        <dbReference type="ARBA" id="ARBA00022617"/>
    </source>
</evidence>
<dbReference type="GO" id="GO:0016705">
    <property type="term" value="F:oxidoreductase activity, acting on paired donors, with incorporation or reduction of molecular oxygen"/>
    <property type="evidence" value="ECO:0007669"/>
    <property type="project" value="InterPro"/>
</dbReference>
<dbReference type="PANTHER" id="PTHR24291">
    <property type="entry name" value="CYTOCHROME P450 FAMILY 4"/>
    <property type="match status" value="1"/>
</dbReference>
<name>A0A4S8MKU5_DENBC</name>
<dbReference type="PANTHER" id="PTHR24291:SF50">
    <property type="entry name" value="BIFUNCTIONAL ALBAFLAVENONE MONOOXYGENASE_TERPENE SYNTHASE"/>
    <property type="match status" value="1"/>
</dbReference>
<dbReference type="Gene3D" id="1.10.630.10">
    <property type="entry name" value="Cytochrome P450"/>
    <property type="match status" value="1"/>
</dbReference>
<evidence type="ECO:0000256" key="5">
    <source>
        <dbReference type="ARBA" id="ARBA00023004"/>
    </source>
</evidence>
<dbReference type="EMBL" id="ML179070">
    <property type="protein sequence ID" value="THV03109.1"/>
    <property type="molecule type" value="Genomic_DNA"/>
</dbReference>
<dbReference type="InterPro" id="IPR050196">
    <property type="entry name" value="Cytochrome_P450_Monoox"/>
</dbReference>
<keyword evidence="6 8" id="KW-0503">Monooxygenase</keyword>
<evidence type="ECO:0000313" key="11">
    <source>
        <dbReference type="Proteomes" id="UP000297245"/>
    </source>
</evidence>
<dbReference type="SUPFAM" id="SSF48264">
    <property type="entry name" value="Cytochrome P450"/>
    <property type="match status" value="1"/>
</dbReference>
<feature type="binding site" description="axial binding residue" evidence="7">
    <location>
        <position position="471"/>
    </location>
    <ligand>
        <name>heme</name>
        <dbReference type="ChEBI" id="CHEBI:30413"/>
    </ligand>
    <ligandPart>
        <name>Fe</name>
        <dbReference type="ChEBI" id="CHEBI:18248"/>
    </ligandPart>
</feature>
<dbReference type="GO" id="GO:0004497">
    <property type="term" value="F:monooxygenase activity"/>
    <property type="evidence" value="ECO:0007669"/>
    <property type="project" value="UniProtKB-KW"/>
</dbReference>
<evidence type="ECO:0000256" key="9">
    <source>
        <dbReference type="SAM" id="Phobius"/>
    </source>
</evidence>